<name>A0ACD3BA18_9AGAR</name>
<proteinExistence type="predicted"/>
<accession>A0ACD3BA18</accession>
<protein>
    <submittedName>
        <fullName evidence="1">Uncharacterized protein</fullName>
    </submittedName>
</protein>
<gene>
    <name evidence="1" type="ORF">BDN72DRAFT_853899</name>
</gene>
<sequence>MRFTTAVVTAAALVVTGVEAVPNGFGGFGGGGGGGGGGYGGFHIGGGFNFGFGLNSGNHYGAPTPPWKKGCKPGWYLGTKPSKHPGIPCLTDNTCKYVGNYNNKWSNHLCHPKTTTTSHHHTTTTTTTTSSTSSAPSPTPTLNDGYYNTFTNLTAASQADSYMTFGLVDTIDDCLAMCDNTDECVYVNTYFDVNGKDGSTQLTCSLFKECLDASTADNRGGQTQPDGTVDAIADSDGWCKSS</sequence>
<keyword evidence="2" id="KW-1185">Reference proteome</keyword>
<evidence type="ECO:0000313" key="2">
    <source>
        <dbReference type="Proteomes" id="UP000308600"/>
    </source>
</evidence>
<reference evidence="1 2" key="1">
    <citation type="journal article" date="2019" name="Nat. Ecol. Evol.">
        <title>Megaphylogeny resolves global patterns of mushroom evolution.</title>
        <authorList>
            <person name="Varga T."/>
            <person name="Krizsan K."/>
            <person name="Foldi C."/>
            <person name="Dima B."/>
            <person name="Sanchez-Garcia M."/>
            <person name="Sanchez-Ramirez S."/>
            <person name="Szollosi G.J."/>
            <person name="Szarkandi J.G."/>
            <person name="Papp V."/>
            <person name="Albert L."/>
            <person name="Andreopoulos W."/>
            <person name="Angelini C."/>
            <person name="Antonin V."/>
            <person name="Barry K.W."/>
            <person name="Bougher N.L."/>
            <person name="Buchanan P."/>
            <person name="Buyck B."/>
            <person name="Bense V."/>
            <person name="Catcheside P."/>
            <person name="Chovatia M."/>
            <person name="Cooper J."/>
            <person name="Damon W."/>
            <person name="Desjardin D."/>
            <person name="Finy P."/>
            <person name="Geml J."/>
            <person name="Haridas S."/>
            <person name="Hughes K."/>
            <person name="Justo A."/>
            <person name="Karasinski D."/>
            <person name="Kautmanova I."/>
            <person name="Kiss B."/>
            <person name="Kocsube S."/>
            <person name="Kotiranta H."/>
            <person name="LaButti K.M."/>
            <person name="Lechner B.E."/>
            <person name="Liimatainen K."/>
            <person name="Lipzen A."/>
            <person name="Lukacs Z."/>
            <person name="Mihaltcheva S."/>
            <person name="Morgado L.N."/>
            <person name="Niskanen T."/>
            <person name="Noordeloos M.E."/>
            <person name="Ohm R.A."/>
            <person name="Ortiz-Santana B."/>
            <person name="Ovrebo C."/>
            <person name="Racz N."/>
            <person name="Riley R."/>
            <person name="Savchenko A."/>
            <person name="Shiryaev A."/>
            <person name="Soop K."/>
            <person name="Spirin V."/>
            <person name="Szebenyi C."/>
            <person name="Tomsovsky M."/>
            <person name="Tulloss R.E."/>
            <person name="Uehling J."/>
            <person name="Grigoriev I.V."/>
            <person name="Vagvolgyi C."/>
            <person name="Papp T."/>
            <person name="Martin F.M."/>
            <person name="Miettinen O."/>
            <person name="Hibbett D.S."/>
            <person name="Nagy L.G."/>
        </authorList>
    </citation>
    <scope>NUCLEOTIDE SEQUENCE [LARGE SCALE GENOMIC DNA]</scope>
    <source>
        <strain evidence="1 2">NL-1719</strain>
    </source>
</reference>
<evidence type="ECO:0000313" key="1">
    <source>
        <dbReference type="EMBL" id="TFK74554.1"/>
    </source>
</evidence>
<organism evidence="1 2">
    <name type="scientific">Pluteus cervinus</name>
    <dbReference type="NCBI Taxonomy" id="181527"/>
    <lineage>
        <taxon>Eukaryota</taxon>
        <taxon>Fungi</taxon>
        <taxon>Dikarya</taxon>
        <taxon>Basidiomycota</taxon>
        <taxon>Agaricomycotina</taxon>
        <taxon>Agaricomycetes</taxon>
        <taxon>Agaricomycetidae</taxon>
        <taxon>Agaricales</taxon>
        <taxon>Pluteineae</taxon>
        <taxon>Pluteaceae</taxon>
        <taxon>Pluteus</taxon>
    </lineage>
</organism>
<dbReference type="Proteomes" id="UP000308600">
    <property type="component" value="Unassembled WGS sequence"/>
</dbReference>
<dbReference type="EMBL" id="ML208267">
    <property type="protein sequence ID" value="TFK74554.1"/>
    <property type="molecule type" value="Genomic_DNA"/>
</dbReference>